<dbReference type="RefSeq" id="WP_179507322.1">
    <property type="nucleotide sequence ID" value="NZ_JACCBY010000001.1"/>
</dbReference>
<gene>
    <name evidence="1" type="ORF">HD841_000532</name>
</gene>
<accession>A0A7Y9FK26</accession>
<organism evidence="1 2">
    <name type="scientific">Sphingomonas melonis</name>
    <dbReference type="NCBI Taxonomy" id="152682"/>
    <lineage>
        <taxon>Bacteria</taxon>
        <taxon>Pseudomonadati</taxon>
        <taxon>Pseudomonadota</taxon>
        <taxon>Alphaproteobacteria</taxon>
        <taxon>Sphingomonadales</taxon>
        <taxon>Sphingomonadaceae</taxon>
        <taxon>Sphingomonas</taxon>
    </lineage>
</organism>
<reference evidence="1 2" key="1">
    <citation type="submission" date="2020-08" db="EMBL/GenBank/DDBJ databases">
        <title>The Agave Microbiome: Exploring the role of microbial communities in plant adaptations to desert environments.</title>
        <authorList>
            <person name="Partida-Martinez L.P."/>
        </authorList>
    </citation>
    <scope>NUCLEOTIDE SEQUENCE [LARGE SCALE GENOMIC DNA]</scope>
    <source>
        <strain evidence="1 2">AS2.3</strain>
    </source>
</reference>
<evidence type="ECO:0000313" key="2">
    <source>
        <dbReference type="Proteomes" id="UP000517753"/>
    </source>
</evidence>
<dbReference type="Gene3D" id="3.30.420.280">
    <property type="match status" value="1"/>
</dbReference>
<dbReference type="AlphaFoldDB" id="A0A7Y9FK26"/>
<comment type="caution">
    <text evidence="1">The sequence shown here is derived from an EMBL/GenBank/DDBJ whole genome shotgun (WGS) entry which is preliminary data.</text>
</comment>
<keyword evidence="2" id="KW-1185">Reference proteome</keyword>
<evidence type="ECO:0008006" key="3">
    <source>
        <dbReference type="Google" id="ProtNLM"/>
    </source>
</evidence>
<sequence length="244" mass="28169">MSKWAIQIDWDDVPHLSDNDKAELIASIPPHQRDARSKGVPALGSGVIYPVSEDDWIVDPFEIPRHWPRAFALDVGWNRTAALWGAWNRDNDTIYLYDEYYVSEAPPQVHSDAIRGRGQWIPGVIDPASRGRSQVDGRALIDEYRSMGLDLLPANNEVEAGLFSVYRRLQSSRLKAFSNLQNLRSERRLYRRDEKGRIVKERDHLMDTERYLVMSGMARAITQPVEQWDEQRARPADRYESTGY</sequence>
<proteinExistence type="predicted"/>
<dbReference type="Proteomes" id="UP000517753">
    <property type="component" value="Unassembled WGS sequence"/>
</dbReference>
<protein>
    <recommendedName>
        <fullName evidence="3">Terminase large subunit gp17-like C-terminal domain-containing protein</fullName>
    </recommendedName>
</protein>
<dbReference type="EMBL" id="JACCBY010000001">
    <property type="protein sequence ID" value="NYD88763.1"/>
    <property type="molecule type" value="Genomic_DNA"/>
</dbReference>
<evidence type="ECO:0000313" key="1">
    <source>
        <dbReference type="EMBL" id="NYD88763.1"/>
    </source>
</evidence>
<name>A0A7Y9FK26_9SPHN</name>